<feature type="compositionally biased region" description="Polar residues" evidence="1">
    <location>
        <begin position="94"/>
        <end position="117"/>
    </location>
</feature>
<dbReference type="SUPFAM" id="SSF54928">
    <property type="entry name" value="RNA-binding domain, RBD"/>
    <property type="match status" value="1"/>
</dbReference>
<dbReference type="STRING" id="278938.A0A4Z1K5J2"/>
<dbReference type="Proteomes" id="UP000297229">
    <property type="component" value="Unassembled WGS sequence"/>
</dbReference>
<dbReference type="GO" id="GO:0003676">
    <property type="term" value="F:nucleic acid binding"/>
    <property type="evidence" value="ECO:0007669"/>
    <property type="project" value="InterPro"/>
</dbReference>
<dbReference type="InterPro" id="IPR035979">
    <property type="entry name" value="RBD_domain_sf"/>
</dbReference>
<feature type="compositionally biased region" description="Polar residues" evidence="1">
    <location>
        <begin position="243"/>
        <end position="256"/>
    </location>
</feature>
<feature type="region of interest" description="Disordered" evidence="1">
    <location>
        <begin position="1"/>
        <end position="118"/>
    </location>
</feature>
<evidence type="ECO:0000313" key="2">
    <source>
        <dbReference type="EMBL" id="TGO76613.1"/>
    </source>
</evidence>
<protein>
    <recommendedName>
        <fullName evidence="4">RRM domain-containing protein</fullName>
    </recommendedName>
</protein>
<dbReference type="EMBL" id="PQXM01000145">
    <property type="protein sequence ID" value="TGO76613.1"/>
    <property type="molecule type" value="Genomic_DNA"/>
</dbReference>
<comment type="caution">
    <text evidence="2">The sequence shown here is derived from an EMBL/GenBank/DDBJ whole genome shotgun (WGS) entry which is preliminary data.</text>
</comment>
<accession>A0A4Z1K5J2</accession>
<feature type="compositionally biased region" description="Basic and acidic residues" evidence="1">
    <location>
        <begin position="262"/>
        <end position="287"/>
    </location>
</feature>
<organism evidence="2 3">
    <name type="scientific">Botrytis elliptica</name>
    <dbReference type="NCBI Taxonomy" id="278938"/>
    <lineage>
        <taxon>Eukaryota</taxon>
        <taxon>Fungi</taxon>
        <taxon>Dikarya</taxon>
        <taxon>Ascomycota</taxon>
        <taxon>Pezizomycotina</taxon>
        <taxon>Leotiomycetes</taxon>
        <taxon>Helotiales</taxon>
        <taxon>Sclerotiniaceae</taxon>
        <taxon>Botrytis</taxon>
    </lineage>
</organism>
<dbReference type="OrthoDB" id="5374349at2759"/>
<evidence type="ECO:0000256" key="1">
    <source>
        <dbReference type="SAM" id="MobiDB-lite"/>
    </source>
</evidence>
<feature type="compositionally biased region" description="Low complexity" evidence="1">
    <location>
        <begin position="327"/>
        <end position="343"/>
    </location>
</feature>
<evidence type="ECO:0000313" key="3">
    <source>
        <dbReference type="Proteomes" id="UP000297229"/>
    </source>
</evidence>
<sequence length="352" mass="38016">MAPKTDLPDFNGFINKGRERRKDELLANKFLGKNRRASAPGATNNNRKPGAGPSLASRMGVGKRGPATFKPAPRQNSTPTVGNVDAEWTHDLHSLNNPGSSRTSQNPPRGPKNINTRARNDRLAKAFNGSASTPNLNAQYNIVGKSKATKSMSIKGLAGPYIVMAENFARGTSAQDIETAMTPVGGPPLSCRLISDYPRIIAEIIFDTKDGADNVIDTFNNQEADGNLLNVYNKSGAPAPTLQPASQRSVPRSSVPTGPRASRVERSAGSDSYDSRYDSSRSSRDDIIDGSYGFEDRMDTDDRDGGSRNNARSQGLYSDNLVGGRAGNNNNNNRNGNNWNVGRGNDRNRSYR</sequence>
<evidence type="ECO:0008006" key="4">
    <source>
        <dbReference type="Google" id="ProtNLM"/>
    </source>
</evidence>
<feature type="region of interest" description="Disordered" evidence="1">
    <location>
        <begin position="230"/>
        <end position="352"/>
    </location>
</feature>
<gene>
    <name evidence="2" type="ORF">BELL_0146g00140</name>
</gene>
<feature type="compositionally biased region" description="Polar residues" evidence="1">
    <location>
        <begin position="307"/>
        <end position="317"/>
    </location>
</feature>
<keyword evidence="3" id="KW-1185">Reference proteome</keyword>
<proteinExistence type="predicted"/>
<dbReference type="AlphaFoldDB" id="A0A4Z1K5J2"/>
<feature type="compositionally biased region" description="Basic and acidic residues" evidence="1">
    <location>
        <begin position="16"/>
        <end position="26"/>
    </location>
</feature>
<name>A0A4Z1K5J2_9HELO</name>
<reference evidence="2 3" key="1">
    <citation type="submission" date="2017-12" db="EMBL/GenBank/DDBJ databases">
        <title>Comparative genomics of Botrytis spp.</title>
        <authorList>
            <person name="Valero-Jimenez C.A."/>
            <person name="Tapia P."/>
            <person name="Veloso J."/>
            <person name="Silva-Moreno E."/>
            <person name="Staats M."/>
            <person name="Valdes J.H."/>
            <person name="Van Kan J.A.L."/>
        </authorList>
    </citation>
    <scope>NUCLEOTIDE SEQUENCE [LARGE SCALE GENOMIC DNA]</scope>
    <source>
        <strain evidence="2 3">Be9601</strain>
    </source>
</reference>